<dbReference type="FunFam" id="3.30.70.270:FF:000020">
    <property type="entry name" value="Transposon Tf2-6 polyprotein-like Protein"/>
    <property type="match status" value="1"/>
</dbReference>
<feature type="domain" description="Ty3 transposon capsid-like protein" evidence="5">
    <location>
        <begin position="214"/>
        <end position="337"/>
    </location>
</feature>
<comment type="caution">
    <text evidence="6">The sequence shown here is derived from an EMBL/GenBank/DDBJ whole genome shotgun (WGS) entry which is preliminary data.</text>
</comment>
<feature type="domain" description="Reverse transcriptase" evidence="3">
    <location>
        <begin position="550"/>
        <end position="619"/>
    </location>
</feature>
<dbReference type="PANTHER" id="PTHR37984">
    <property type="entry name" value="PROTEIN CBG26694"/>
    <property type="match status" value="1"/>
</dbReference>
<evidence type="ECO:0000256" key="1">
    <source>
        <dbReference type="ARBA" id="ARBA00023268"/>
    </source>
</evidence>
<evidence type="ECO:0000313" key="6">
    <source>
        <dbReference type="EMBL" id="PWA77168.1"/>
    </source>
</evidence>
<dbReference type="Pfam" id="PF17919">
    <property type="entry name" value="RT_RNaseH_2"/>
    <property type="match status" value="1"/>
</dbReference>
<keyword evidence="7" id="KW-1185">Reference proteome</keyword>
<feature type="domain" description="Reverse transcriptase/retrotransposon-derived protein RNase H-like" evidence="4">
    <location>
        <begin position="702"/>
        <end position="739"/>
    </location>
</feature>
<dbReference type="Gene3D" id="3.30.70.270">
    <property type="match status" value="2"/>
</dbReference>
<dbReference type="Pfam" id="PF19259">
    <property type="entry name" value="Ty3_capsid"/>
    <property type="match status" value="1"/>
</dbReference>
<gene>
    <name evidence="6" type="ORF">CTI12_AA226430</name>
</gene>
<dbReference type="InterPro" id="IPR045358">
    <property type="entry name" value="Ty3_capsid"/>
</dbReference>
<feature type="coiled-coil region" evidence="2">
    <location>
        <begin position="143"/>
        <end position="170"/>
    </location>
</feature>
<dbReference type="Pfam" id="PF00078">
    <property type="entry name" value="RVT_1"/>
    <property type="match status" value="1"/>
</dbReference>
<evidence type="ECO:0000256" key="2">
    <source>
        <dbReference type="SAM" id="Coils"/>
    </source>
</evidence>
<keyword evidence="2" id="KW-0175">Coiled coil</keyword>
<dbReference type="GO" id="GO:0003824">
    <property type="term" value="F:catalytic activity"/>
    <property type="evidence" value="ECO:0007669"/>
    <property type="project" value="UniProtKB-KW"/>
</dbReference>
<dbReference type="CDD" id="cd01647">
    <property type="entry name" value="RT_LTR"/>
    <property type="match status" value="1"/>
</dbReference>
<dbReference type="OrthoDB" id="1909920at2759"/>
<dbReference type="InterPro" id="IPR041577">
    <property type="entry name" value="RT_RNaseH_2"/>
</dbReference>
<evidence type="ECO:0000259" key="5">
    <source>
        <dbReference type="Pfam" id="PF19259"/>
    </source>
</evidence>
<accession>A0A2U1NUL0</accession>
<keyword evidence="1" id="KW-0511">Multifunctional enzyme</keyword>
<dbReference type="Gene3D" id="3.10.10.10">
    <property type="entry name" value="HIV Type 1 Reverse Transcriptase, subunit A, domain 1"/>
    <property type="match status" value="1"/>
</dbReference>
<evidence type="ECO:0008006" key="8">
    <source>
        <dbReference type="Google" id="ProtNLM"/>
    </source>
</evidence>
<protein>
    <recommendedName>
        <fullName evidence="8">Reverse transcriptase domain-containing protein</fullName>
    </recommendedName>
</protein>
<dbReference type="PANTHER" id="PTHR37984:SF5">
    <property type="entry name" value="PROTEIN NYNRIN-LIKE"/>
    <property type="match status" value="1"/>
</dbReference>
<organism evidence="6 7">
    <name type="scientific">Artemisia annua</name>
    <name type="common">Sweet wormwood</name>
    <dbReference type="NCBI Taxonomy" id="35608"/>
    <lineage>
        <taxon>Eukaryota</taxon>
        <taxon>Viridiplantae</taxon>
        <taxon>Streptophyta</taxon>
        <taxon>Embryophyta</taxon>
        <taxon>Tracheophyta</taxon>
        <taxon>Spermatophyta</taxon>
        <taxon>Magnoliopsida</taxon>
        <taxon>eudicotyledons</taxon>
        <taxon>Gunneridae</taxon>
        <taxon>Pentapetalae</taxon>
        <taxon>asterids</taxon>
        <taxon>campanulids</taxon>
        <taxon>Asterales</taxon>
        <taxon>Asteraceae</taxon>
        <taxon>Asteroideae</taxon>
        <taxon>Anthemideae</taxon>
        <taxon>Artemisiinae</taxon>
        <taxon>Artemisia</taxon>
    </lineage>
</organism>
<dbReference type="Proteomes" id="UP000245207">
    <property type="component" value="Unassembled WGS sequence"/>
</dbReference>
<reference evidence="6 7" key="1">
    <citation type="journal article" date="2018" name="Mol. Plant">
        <title>The genome of Artemisia annua provides insight into the evolution of Asteraceae family and artemisinin biosynthesis.</title>
        <authorList>
            <person name="Shen Q."/>
            <person name="Zhang L."/>
            <person name="Liao Z."/>
            <person name="Wang S."/>
            <person name="Yan T."/>
            <person name="Shi P."/>
            <person name="Liu M."/>
            <person name="Fu X."/>
            <person name="Pan Q."/>
            <person name="Wang Y."/>
            <person name="Lv Z."/>
            <person name="Lu X."/>
            <person name="Zhang F."/>
            <person name="Jiang W."/>
            <person name="Ma Y."/>
            <person name="Chen M."/>
            <person name="Hao X."/>
            <person name="Li L."/>
            <person name="Tang Y."/>
            <person name="Lv G."/>
            <person name="Zhou Y."/>
            <person name="Sun X."/>
            <person name="Brodelius P.E."/>
            <person name="Rose J.K.C."/>
            <person name="Tang K."/>
        </authorList>
    </citation>
    <scope>NUCLEOTIDE SEQUENCE [LARGE SCALE GENOMIC DNA]</scope>
    <source>
        <strain evidence="7">cv. Huhao1</strain>
        <tissue evidence="6">Leaf</tissue>
    </source>
</reference>
<evidence type="ECO:0000259" key="3">
    <source>
        <dbReference type="Pfam" id="PF00078"/>
    </source>
</evidence>
<dbReference type="InterPro" id="IPR000477">
    <property type="entry name" value="RT_dom"/>
</dbReference>
<dbReference type="STRING" id="35608.A0A2U1NUL0"/>
<sequence>MTKVFDNWERLVRGALRREQLWLTRKTHELATSINVMLQGADEIQSEDAQVARICECVCCCFVILWSPQLRTRVNIILSKLQKMRTWNCRETNFVTLGKSDLSVLEGNKEKGVWTVLKNFGGVCVIGMMVETRNTTRTQEPTMESLQQTVNDLQRMMQDMANEMTRLRSGEGNHGHGGSNGGQQMQYSRVTRIEFPKFSGEDVRGWLFRCEQFFKVDSIADEGKVNLVSIHLHDIALMWHRQFIKIMGENVDWEVYRKAILKRFGLAYDDPLFEIKKIGHVKSVQEYIDEYDKLLCRVDLTEEQSMSFFLAGLQKEIEVAVRMFSPKSLAELYGLAKFQEANGLTVSQNHYCLCQTLKITLLGLNQTPGGTNRRLTQKDNLITDSECKNFKWYFRNIPFATDVMLLPLGGCEMVLGIQWLATLGDMICNFKDLRMEFKYNGKRVLLREATCMKIDGESPPNDPNLQLVIDQRLLVIDHYQDVFATPTKLPPQREHDHRIPLVEGAAPVKIRPYRHPPTQKNAIEGMVKELLEAGVIKKSHSPFSSPIVMVKKKDNSWRMCIDYRQLNKQPVKDKFPIPLIEELIDELHGSKVFTKLDLRSGYHQIRMCEEIAKTTFKTHEGHYKFLCVFGTGQVEYLGHVISVEGVATADKIKAMANWPVPANIKQLRGFLGLTSYYRRFIRGYATISKPLTQLLKKNTFAWSDESQTAFEQLKQAMLSAPVLRLPDFTKEFTVEIDAS</sequence>
<dbReference type="InterPro" id="IPR043502">
    <property type="entry name" value="DNA/RNA_pol_sf"/>
</dbReference>
<dbReference type="InterPro" id="IPR050951">
    <property type="entry name" value="Retrovirus_Pol_polyprotein"/>
</dbReference>
<dbReference type="AlphaFoldDB" id="A0A2U1NUL0"/>
<dbReference type="InterPro" id="IPR043128">
    <property type="entry name" value="Rev_trsase/Diguanyl_cyclase"/>
</dbReference>
<evidence type="ECO:0000313" key="7">
    <source>
        <dbReference type="Proteomes" id="UP000245207"/>
    </source>
</evidence>
<dbReference type="SUPFAM" id="SSF56672">
    <property type="entry name" value="DNA/RNA polymerases"/>
    <property type="match status" value="1"/>
</dbReference>
<evidence type="ECO:0000259" key="4">
    <source>
        <dbReference type="Pfam" id="PF17919"/>
    </source>
</evidence>
<name>A0A2U1NUL0_ARTAN</name>
<proteinExistence type="predicted"/>
<dbReference type="EMBL" id="PKPP01002165">
    <property type="protein sequence ID" value="PWA77168.1"/>
    <property type="molecule type" value="Genomic_DNA"/>
</dbReference>